<proteinExistence type="predicted"/>
<dbReference type="GO" id="GO:0043200">
    <property type="term" value="P:response to amino acid"/>
    <property type="evidence" value="ECO:0007669"/>
    <property type="project" value="TreeGrafter"/>
</dbReference>
<dbReference type="GO" id="GO:0005829">
    <property type="term" value="C:cytosol"/>
    <property type="evidence" value="ECO:0007669"/>
    <property type="project" value="TreeGrafter"/>
</dbReference>
<comment type="caution">
    <text evidence="2">The sequence shown here is derived from an EMBL/GenBank/DDBJ whole genome shotgun (WGS) entry which is preliminary data.</text>
</comment>
<dbReference type="PANTHER" id="PTHR30154">
    <property type="entry name" value="LEUCINE-RESPONSIVE REGULATORY PROTEIN"/>
    <property type="match status" value="1"/>
</dbReference>
<gene>
    <name evidence="2" type="ORF">GCM10017581_004250</name>
</gene>
<dbReference type="AlphaFoldDB" id="A0A9W6KEP8"/>
<sequence length="163" mass="18295">MLEIMEILRKDAHATPERISDLTGIDVERVRAQVAAWEQQGVIRRYKAVVDADRLREISGEQLITAFIDVAVMPARGLGFDDVALRISRFPEVRSVYLVSGAQDLRCVVAGRSMHDIADFVAQKLSTIERVTATATHFVMKTYKDDDELYAAPIPDRRLPVTP</sequence>
<dbReference type="InterPro" id="IPR011008">
    <property type="entry name" value="Dimeric_a/b-barrel"/>
</dbReference>
<dbReference type="SUPFAM" id="SSF46785">
    <property type="entry name" value="Winged helix' DNA-binding domain"/>
    <property type="match status" value="1"/>
</dbReference>
<organism evidence="2 3">
    <name type="scientific">Dactylosporangium matsuzakiense</name>
    <dbReference type="NCBI Taxonomy" id="53360"/>
    <lineage>
        <taxon>Bacteria</taxon>
        <taxon>Bacillati</taxon>
        <taxon>Actinomycetota</taxon>
        <taxon>Actinomycetes</taxon>
        <taxon>Micromonosporales</taxon>
        <taxon>Micromonosporaceae</taxon>
        <taxon>Dactylosporangium</taxon>
    </lineage>
</organism>
<dbReference type="Proteomes" id="UP001143480">
    <property type="component" value="Unassembled WGS sequence"/>
</dbReference>
<dbReference type="InterPro" id="IPR036388">
    <property type="entry name" value="WH-like_DNA-bd_sf"/>
</dbReference>
<accession>A0A9W6KEP8</accession>
<reference evidence="2" key="1">
    <citation type="journal article" date="2014" name="Int. J. Syst. Evol. Microbiol.">
        <title>Complete genome sequence of Corynebacterium casei LMG S-19264T (=DSM 44701T), isolated from a smear-ripened cheese.</title>
        <authorList>
            <consortium name="US DOE Joint Genome Institute (JGI-PGF)"/>
            <person name="Walter F."/>
            <person name="Albersmeier A."/>
            <person name="Kalinowski J."/>
            <person name="Ruckert C."/>
        </authorList>
    </citation>
    <scope>NUCLEOTIDE SEQUENCE</scope>
    <source>
        <strain evidence="2">VKM Ac-1321</strain>
    </source>
</reference>
<evidence type="ECO:0000313" key="3">
    <source>
        <dbReference type="Proteomes" id="UP001143480"/>
    </source>
</evidence>
<dbReference type="InterPro" id="IPR019888">
    <property type="entry name" value="Tscrpt_reg_AsnC-like"/>
</dbReference>
<dbReference type="SMART" id="SM00344">
    <property type="entry name" value="HTH_ASNC"/>
    <property type="match status" value="1"/>
</dbReference>
<keyword evidence="3" id="KW-1185">Reference proteome</keyword>
<dbReference type="GO" id="GO:0043565">
    <property type="term" value="F:sequence-specific DNA binding"/>
    <property type="evidence" value="ECO:0007669"/>
    <property type="project" value="TreeGrafter"/>
</dbReference>
<dbReference type="InterPro" id="IPR019887">
    <property type="entry name" value="Tscrpt_reg_AsnC/Lrp_C"/>
</dbReference>
<feature type="domain" description="Transcription regulator AsnC/Lrp ligand binding" evidence="1">
    <location>
        <begin position="79"/>
        <end position="142"/>
    </location>
</feature>
<dbReference type="InterPro" id="IPR036390">
    <property type="entry name" value="WH_DNA-bd_sf"/>
</dbReference>
<dbReference type="Gene3D" id="3.30.70.920">
    <property type="match status" value="1"/>
</dbReference>
<dbReference type="Pfam" id="PF01037">
    <property type="entry name" value="AsnC_trans_reg"/>
    <property type="match status" value="1"/>
</dbReference>
<dbReference type="RefSeq" id="WP_223100704.1">
    <property type="nucleotide sequence ID" value="NZ_BAAAXA010000001.1"/>
</dbReference>
<evidence type="ECO:0000259" key="1">
    <source>
        <dbReference type="Pfam" id="PF01037"/>
    </source>
</evidence>
<dbReference type="PANTHER" id="PTHR30154:SF34">
    <property type="entry name" value="TRANSCRIPTIONAL REGULATOR AZLB"/>
    <property type="match status" value="1"/>
</dbReference>
<dbReference type="Gene3D" id="1.10.10.10">
    <property type="entry name" value="Winged helix-like DNA-binding domain superfamily/Winged helix DNA-binding domain"/>
    <property type="match status" value="1"/>
</dbReference>
<evidence type="ECO:0000313" key="2">
    <source>
        <dbReference type="EMBL" id="GLK98684.1"/>
    </source>
</evidence>
<protein>
    <submittedName>
        <fullName evidence="2">Lrp/AsnC family transcriptional regulator</fullName>
    </submittedName>
</protein>
<reference evidence="2" key="2">
    <citation type="submission" date="2023-01" db="EMBL/GenBank/DDBJ databases">
        <authorList>
            <person name="Sun Q."/>
            <person name="Evtushenko L."/>
        </authorList>
    </citation>
    <scope>NUCLEOTIDE SEQUENCE</scope>
    <source>
        <strain evidence="2">VKM Ac-1321</strain>
    </source>
</reference>
<name>A0A9W6KEP8_9ACTN</name>
<dbReference type="EMBL" id="BSFP01000002">
    <property type="protein sequence ID" value="GLK98684.1"/>
    <property type="molecule type" value="Genomic_DNA"/>
</dbReference>
<dbReference type="SUPFAM" id="SSF54909">
    <property type="entry name" value="Dimeric alpha+beta barrel"/>
    <property type="match status" value="1"/>
</dbReference>